<protein>
    <submittedName>
        <fullName evidence="2">Uncharacterized protein</fullName>
    </submittedName>
</protein>
<evidence type="ECO:0000313" key="2">
    <source>
        <dbReference type="EMBL" id="EOY16672.1"/>
    </source>
</evidence>
<proteinExistence type="predicted"/>
<dbReference type="EMBL" id="CM001886">
    <property type="protein sequence ID" value="EOY16672.1"/>
    <property type="molecule type" value="Genomic_DNA"/>
</dbReference>
<reference evidence="2 3" key="1">
    <citation type="journal article" date="2013" name="Genome Biol.">
        <title>The genome sequence of the most widely cultivated cacao type and its use to identify candidate genes regulating pod color.</title>
        <authorList>
            <person name="Motamayor J.C."/>
            <person name="Mockaitis K."/>
            <person name="Schmutz J."/>
            <person name="Haiminen N."/>
            <person name="Iii D.L."/>
            <person name="Cornejo O."/>
            <person name="Findley S.D."/>
            <person name="Zheng P."/>
            <person name="Utro F."/>
            <person name="Royaert S."/>
            <person name="Saski C."/>
            <person name="Jenkins J."/>
            <person name="Podicheti R."/>
            <person name="Zhao M."/>
            <person name="Scheffler B.E."/>
            <person name="Stack J.C."/>
            <person name="Feltus F.A."/>
            <person name="Mustiga G.M."/>
            <person name="Amores F."/>
            <person name="Phillips W."/>
            <person name="Marelli J.P."/>
            <person name="May G.D."/>
            <person name="Shapiro H."/>
            <person name="Ma J."/>
            <person name="Bustamante C.D."/>
            <person name="Schnell R.J."/>
            <person name="Main D."/>
            <person name="Gilbert D."/>
            <person name="Parida L."/>
            <person name="Kuhn D.N."/>
        </authorList>
    </citation>
    <scope>NUCLEOTIDE SEQUENCE [LARGE SCALE GENOMIC DNA]</scope>
    <source>
        <strain evidence="3">cv. Matina 1-6</strain>
    </source>
</reference>
<accession>A0A061FJ63</accession>
<sequence>MVSVHTHHQNIPREIHPLVIWFHLATTFSSVDCPHPPQRHQISPFLAPHPQTLPNENNPPTLLPAVKFQLHLFHSLFATERNSLRASTSFGRPDSQITKTPPRRGSLVPSMSSLCSKFRPKVKNVTRTSSPVEGLVLHITSKSFPIIHSFQ</sequence>
<dbReference type="Gramene" id="EOY16672">
    <property type="protein sequence ID" value="EOY16672"/>
    <property type="gene ID" value="TCM_035503"/>
</dbReference>
<gene>
    <name evidence="2" type="ORF">TCM_035503</name>
</gene>
<evidence type="ECO:0000313" key="3">
    <source>
        <dbReference type="Proteomes" id="UP000026915"/>
    </source>
</evidence>
<name>A0A061FJ63_THECC</name>
<feature type="region of interest" description="Disordered" evidence="1">
    <location>
        <begin position="87"/>
        <end position="110"/>
    </location>
</feature>
<evidence type="ECO:0000256" key="1">
    <source>
        <dbReference type="SAM" id="MobiDB-lite"/>
    </source>
</evidence>
<dbReference type="AlphaFoldDB" id="A0A061FJ63"/>
<dbReference type="InParanoid" id="A0A061FJ63"/>
<feature type="compositionally biased region" description="Polar residues" evidence="1">
    <location>
        <begin position="87"/>
        <end position="99"/>
    </location>
</feature>
<dbReference type="Proteomes" id="UP000026915">
    <property type="component" value="Chromosome 8"/>
</dbReference>
<keyword evidence="3" id="KW-1185">Reference proteome</keyword>
<organism evidence="2 3">
    <name type="scientific">Theobroma cacao</name>
    <name type="common">Cacao</name>
    <name type="synonym">Cocoa</name>
    <dbReference type="NCBI Taxonomy" id="3641"/>
    <lineage>
        <taxon>Eukaryota</taxon>
        <taxon>Viridiplantae</taxon>
        <taxon>Streptophyta</taxon>
        <taxon>Embryophyta</taxon>
        <taxon>Tracheophyta</taxon>
        <taxon>Spermatophyta</taxon>
        <taxon>Magnoliopsida</taxon>
        <taxon>eudicotyledons</taxon>
        <taxon>Gunneridae</taxon>
        <taxon>Pentapetalae</taxon>
        <taxon>rosids</taxon>
        <taxon>malvids</taxon>
        <taxon>Malvales</taxon>
        <taxon>Malvaceae</taxon>
        <taxon>Byttnerioideae</taxon>
        <taxon>Theobroma</taxon>
    </lineage>
</organism>
<dbReference type="HOGENOM" id="CLU_1734772_0_0_1"/>